<dbReference type="Proteomes" id="UP001600894">
    <property type="component" value="Unassembled WGS sequence"/>
</dbReference>
<evidence type="ECO:0000256" key="2">
    <source>
        <dbReference type="SAM" id="SignalP"/>
    </source>
</evidence>
<feature type="signal peptide" evidence="2">
    <location>
        <begin position="1"/>
        <end position="24"/>
    </location>
</feature>
<dbReference type="EMBL" id="BAABXL010000001">
    <property type="protein sequence ID" value="GAA6268471.1"/>
    <property type="molecule type" value="Genomic_DNA"/>
</dbReference>
<organism evidence="3 4">
    <name type="scientific">Enterocloster alcoholdehydrogenati</name>
    <dbReference type="NCBI Taxonomy" id="2547410"/>
    <lineage>
        <taxon>Bacteria</taxon>
        <taxon>Bacillati</taxon>
        <taxon>Bacillota</taxon>
        <taxon>Clostridia</taxon>
        <taxon>Lachnospirales</taxon>
        <taxon>Lachnospiraceae</taxon>
        <taxon>Enterocloster</taxon>
    </lineage>
</organism>
<feature type="region of interest" description="Disordered" evidence="1">
    <location>
        <begin position="23"/>
        <end position="115"/>
    </location>
</feature>
<feature type="compositionally biased region" description="Polar residues" evidence="1">
    <location>
        <begin position="106"/>
        <end position="115"/>
    </location>
</feature>
<keyword evidence="4" id="KW-1185">Reference proteome</keyword>
<evidence type="ECO:0000256" key="1">
    <source>
        <dbReference type="SAM" id="MobiDB-lite"/>
    </source>
</evidence>
<feature type="chain" id="PRO_5046102182" description="Lipoprotein" evidence="2">
    <location>
        <begin position="25"/>
        <end position="115"/>
    </location>
</feature>
<evidence type="ECO:0000313" key="4">
    <source>
        <dbReference type="Proteomes" id="UP001600894"/>
    </source>
</evidence>
<proteinExistence type="predicted"/>
<protein>
    <recommendedName>
        <fullName evidence="5">Lipoprotein</fullName>
    </recommendedName>
</protein>
<reference evidence="3 4" key="1">
    <citation type="submission" date="2024-04" db="EMBL/GenBank/DDBJ databases">
        <title>Defined microbial consortia suppress multidrug-resistant proinflammatory Enterobacteriaceae via ecological control.</title>
        <authorList>
            <person name="Furuichi M."/>
            <person name="Kawaguchi T."/>
            <person name="Pust M."/>
            <person name="Yasuma K."/>
            <person name="Plichta D."/>
            <person name="Hasegawa N."/>
            <person name="Ohya T."/>
            <person name="Bhattarai S."/>
            <person name="Sasajima S."/>
            <person name="Aoto Y."/>
            <person name="Tuganbaev T."/>
            <person name="Yaginuma M."/>
            <person name="Ueda M."/>
            <person name="Okahashi N."/>
            <person name="Amafuji K."/>
            <person name="Kiridooshi Y."/>
            <person name="Sugita K."/>
            <person name="Strazar M."/>
            <person name="Skelly A."/>
            <person name="Suda W."/>
            <person name="Hattori M."/>
            <person name="Nakamoto N."/>
            <person name="Caballero S."/>
            <person name="Norman J."/>
            <person name="Olle B."/>
            <person name="Tanoue T."/>
            <person name="Arita M."/>
            <person name="Bucci V."/>
            <person name="Atarashi K."/>
            <person name="Xavier R."/>
            <person name="Honda K."/>
        </authorList>
    </citation>
    <scope>NUCLEOTIDE SEQUENCE [LARGE SCALE GENOMIC DNA]</scope>
    <source>
        <strain evidence="4">f13</strain>
    </source>
</reference>
<comment type="caution">
    <text evidence="3">The sequence shown here is derived from an EMBL/GenBank/DDBJ whole genome shotgun (WGS) entry which is preliminary data.</text>
</comment>
<accession>A0ABQ0AWT7</accession>
<gene>
    <name evidence="3" type="ORF">F130042H8_15310</name>
</gene>
<keyword evidence="2" id="KW-0732">Signal</keyword>
<feature type="compositionally biased region" description="Polar residues" evidence="1">
    <location>
        <begin position="23"/>
        <end position="44"/>
    </location>
</feature>
<dbReference type="RefSeq" id="WP_176253609.1">
    <property type="nucleotide sequence ID" value="NZ_BLTJ01000001.1"/>
</dbReference>
<dbReference type="PROSITE" id="PS51257">
    <property type="entry name" value="PROKAR_LIPOPROTEIN"/>
    <property type="match status" value="1"/>
</dbReference>
<sequence length="115" mass="11795">MKKIRPVMMFLLAAVLMASLTACGSRNSGEPSASSAVPGTSANGTEGGMAESGMAGTSAGERETAGTLDNRTEPDTTHEGVMKGIADDVKNGVNDIKEDVKDMTEPMTTTGATNR</sequence>
<evidence type="ECO:0008006" key="5">
    <source>
        <dbReference type="Google" id="ProtNLM"/>
    </source>
</evidence>
<evidence type="ECO:0000313" key="3">
    <source>
        <dbReference type="EMBL" id="GAA6268471.1"/>
    </source>
</evidence>
<name>A0ABQ0AWT7_9FIRM</name>
<feature type="compositionally biased region" description="Basic and acidic residues" evidence="1">
    <location>
        <begin position="60"/>
        <end position="104"/>
    </location>
</feature>